<feature type="compositionally biased region" description="Polar residues" evidence="1">
    <location>
        <begin position="71"/>
        <end position="95"/>
    </location>
</feature>
<sequence length="473" mass="50296">MSDAFAAASAAHTSLSAIQNLHLESQPSSSVPSSSQSSRSRNRAQSRGRGGGRGKKSEGGKSDRPVKASDNVPSTAMASSSSHQPPHTTQSASNSQHKRNRRRGGGDKSGQANRATSYTHSHEDDTQEASAPPRVAVRRQQFGGKLTGGANSADEPASNSSRPSQNGKTKKPAVKLPPVAEPVEYADLRSRLLAELSSGEYDCVICYSTVTTRQATWSCSQCYSVLHLPCVRKWAESSVKKAEEHNAMQEDPEIRNRREKMFLRYIGAGVGEAKTLQEAEVPIPTAVASAVAVANALTDVPTPATPVLAPHAPSPYRSSASAEPRPSLRAAHRLRAKRHVYLHSTAVHPAATLATRCSIVAFTRVKKLVTQAIVSLAPSKWKRAVIVASTPRLCAVETASLATALTTRPGPRSKAVSTARTGVDASLTAVCTRAPSPATLAMPIALRAPFHLNRLRRAHAVLSPSQIVLRAKI</sequence>
<dbReference type="Gene3D" id="3.30.40.10">
    <property type="entry name" value="Zinc/RING finger domain, C3HC4 (zinc finger)"/>
    <property type="match status" value="1"/>
</dbReference>
<dbReference type="GO" id="GO:0000981">
    <property type="term" value="F:DNA-binding transcription factor activity, RNA polymerase II-specific"/>
    <property type="evidence" value="ECO:0007669"/>
    <property type="project" value="TreeGrafter"/>
</dbReference>
<dbReference type="InterPro" id="IPR034078">
    <property type="entry name" value="NFX1_fam"/>
</dbReference>
<dbReference type="GO" id="GO:0000122">
    <property type="term" value="P:negative regulation of transcription by RNA polymerase II"/>
    <property type="evidence" value="ECO:0007669"/>
    <property type="project" value="TreeGrafter"/>
</dbReference>
<feature type="compositionally biased region" description="Low complexity" evidence="1">
    <location>
        <begin position="25"/>
        <end position="39"/>
    </location>
</feature>
<dbReference type="GO" id="GO:0000977">
    <property type="term" value="F:RNA polymerase II transcription regulatory region sequence-specific DNA binding"/>
    <property type="evidence" value="ECO:0007669"/>
    <property type="project" value="TreeGrafter"/>
</dbReference>
<reference evidence="2" key="1">
    <citation type="journal article" date="2014" name="Genome Biol. Evol.">
        <title>Gene Loss Rather Than Gene Gain Is Associated with a Host Jump from Monocots to Dicots in the Smut Fungus Melanopsichium pennsylvanicum.</title>
        <authorList>
            <person name="Sharma R."/>
            <person name="Mishra B."/>
            <person name="Runge F."/>
            <person name="Thines M."/>
        </authorList>
    </citation>
    <scope>NUCLEOTIDE SEQUENCE</scope>
    <source>
        <strain evidence="2">4</strain>
    </source>
</reference>
<protein>
    <submittedName>
        <fullName evidence="2">Related to shuttle craft protein</fullName>
    </submittedName>
</protein>
<feature type="compositionally biased region" description="Polar residues" evidence="1">
    <location>
        <begin position="110"/>
        <end position="119"/>
    </location>
</feature>
<dbReference type="CDD" id="cd16492">
    <property type="entry name" value="RING-CH-C4HC3_NFX1-like"/>
    <property type="match status" value="1"/>
</dbReference>
<dbReference type="GO" id="GO:0005634">
    <property type="term" value="C:nucleus"/>
    <property type="evidence" value="ECO:0007669"/>
    <property type="project" value="TreeGrafter"/>
</dbReference>
<organism evidence="2">
    <name type="scientific">Melanopsichium pennsylvanicum 4</name>
    <dbReference type="NCBI Taxonomy" id="1398559"/>
    <lineage>
        <taxon>Eukaryota</taxon>
        <taxon>Fungi</taxon>
        <taxon>Dikarya</taxon>
        <taxon>Basidiomycota</taxon>
        <taxon>Ustilaginomycotina</taxon>
        <taxon>Ustilaginomycetes</taxon>
        <taxon>Ustilaginales</taxon>
        <taxon>Ustilaginaceae</taxon>
        <taxon>Melanopsichium</taxon>
    </lineage>
</organism>
<feature type="region of interest" description="Disordered" evidence="1">
    <location>
        <begin position="19"/>
        <end position="176"/>
    </location>
</feature>
<dbReference type="InterPro" id="IPR013083">
    <property type="entry name" value="Znf_RING/FYVE/PHD"/>
</dbReference>
<name>A0A077R614_9BASI</name>
<dbReference type="PANTHER" id="PTHR12360:SF12">
    <property type="entry name" value="TRANSCRIPTIONAL REPRESSOR NF-X1"/>
    <property type="match status" value="1"/>
</dbReference>
<feature type="compositionally biased region" description="Polar residues" evidence="1">
    <location>
        <begin position="157"/>
        <end position="167"/>
    </location>
</feature>
<dbReference type="PANTHER" id="PTHR12360">
    <property type="entry name" value="NUCLEAR TRANSCRIPTION FACTOR, X-BOX BINDING 1 NFX1"/>
    <property type="match status" value="1"/>
</dbReference>
<evidence type="ECO:0000313" key="2">
    <source>
        <dbReference type="EMBL" id="CDI54516.1"/>
    </source>
</evidence>
<dbReference type="EMBL" id="HG529615">
    <property type="protein sequence ID" value="CDI54516.1"/>
    <property type="molecule type" value="Genomic_DNA"/>
</dbReference>
<feature type="compositionally biased region" description="Basic and acidic residues" evidence="1">
    <location>
        <begin position="55"/>
        <end position="67"/>
    </location>
</feature>
<accession>A0A077R614</accession>
<feature type="compositionally biased region" description="Basic residues" evidence="1">
    <location>
        <begin position="40"/>
        <end position="54"/>
    </location>
</feature>
<dbReference type="AlphaFoldDB" id="A0A077R614"/>
<evidence type="ECO:0000256" key="1">
    <source>
        <dbReference type="SAM" id="MobiDB-lite"/>
    </source>
</evidence>
<proteinExistence type="predicted"/>